<name>A0A392SU47_9FABA</name>
<keyword evidence="2" id="KW-1185">Reference proteome</keyword>
<proteinExistence type="predicted"/>
<comment type="caution">
    <text evidence="1">The sequence shown here is derived from an EMBL/GenBank/DDBJ whole genome shotgun (WGS) entry which is preliminary data.</text>
</comment>
<dbReference type="Proteomes" id="UP000265520">
    <property type="component" value="Unassembled WGS sequence"/>
</dbReference>
<sequence length="28" mass="3112">MGKKPTVVFPSDTNEYQWVLDNIVGVSS</sequence>
<dbReference type="EMBL" id="LXQA010446699">
    <property type="protein sequence ID" value="MCI52398.1"/>
    <property type="molecule type" value="Genomic_DNA"/>
</dbReference>
<evidence type="ECO:0000313" key="2">
    <source>
        <dbReference type="Proteomes" id="UP000265520"/>
    </source>
</evidence>
<organism evidence="1 2">
    <name type="scientific">Trifolium medium</name>
    <dbReference type="NCBI Taxonomy" id="97028"/>
    <lineage>
        <taxon>Eukaryota</taxon>
        <taxon>Viridiplantae</taxon>
        <taxon>Streptophyta</taxon>
        <taxon>Embryophyta</taxon>
        <taxon>Tracheophyta</taxon>
        <taxon>Spermatophyta</taxon>
        <taxon>Magnoliopsida</taxon>
        <taxon>eudicotyledons</taxon>
        <taxon>Gunneridae</taxon>
        <taxon>Pentapetalae</taxon>
        <taxon>rosids</taxon>
        <taxon>fabids</taxon>
        <taxon>Fabales</taxon>
        <taxon>Fabaceae</taxon>
        <taxon>Papilionoideae</taxon>
        <taxon>50 kb inversion clade</taxon>
        <taxon>NPAAA clade</taxon>
        <taxon>Hologalegina</taxon>
        <taxon>IRL clade</taxon>
        <taxon>Trifolieae</taxon>
        <taxon>Trifolium</taxon>
    </lineage>
</organism>
<dbReference type="AlphaFoldDB" id="A0A392SU47"/>
<accession>A0A392SU47</accession>
<protein>
    <submittedName>
        <fullName evidence="1">Uncharacterized protein</fullName>
    </submittedName>
</protein>
<evidence type="ECO:0000313" key="1">
    <source>
        <dbReference type="EMBL" id="MCI52398.1"/>
    </source>
</evidence>
<reference evidence="1 2" key="1">
    <citation type="journal article" date="2018" name="Front. Plant Sci.">
        <title>Red Clover (Trifolium pratense) and Zigzag Clover (T. medium) - A Picture of Genomic Similarities and Differences.</title>
        <authorList>
            <person name="Dluhosova J."/>
            <person name="Istvanek J."/>
            <person name="Nedelnik J."/>
            <person name="Repkova J."/>
        </authorList>
    </citation>
    <scope>NUCLEOTIDE SEQUENCE [LARGE SCALE GENOMIC DNA]</scope>
    <source>
        <strain evidence="2">cv. 10/8</strain>
        <tissue evidence="1">Leaf</tissue>
    </source>
</reference>
<feature type="non-terminal residue" evidence="1">
    <location>
        <position position="28"/>
    </location>
</feature>